<feature type="compositionally biased region" description="Low complexity" evidence="1">
    <location>
        <begin position="273"/>
        <end position="288"/>
    </location>
</feature>
<dbReference type="GeneID" id="90980600"/>
<feature type="chain" id="PRO_5036205246" evidence="2">
    <location>
        <begin position="25"/>
        <end position="288"/>
    </location>
</feature>
<feature type="region of interest" description="Disordered" evidence="1">
    <location>
        <begin position="255"/>
        <end position="288"/>
    </location>
</feature>
<reference evidence="4 5" key="1">
    <citation type="submission" date="2012-08" db="EMBL/GenBank/DDBJ databases">
        <authorList>
            <person name="Gan P.H.P."/>
            <person name="Ikeda K."/>
            <person name="Irieda H."/>
            <person name="Narusaka M."/>
            <person name="O'Connell R.J."/>
            <person name="Narusaka Y."/>
            <person name="Takano Y."/>
            <person name="Kubo Y."/>
            <person name="Shirasu K."/>
        </authorList>
    </citation>
    <scope>NUCLEOTIDE SEQUENCE [LARGE SCALE GENOMIC DNA]</scope>
    <source>
        <strain evidence="4 5">Nara gc5</strain>
    </source>
</reference>
<dbReference type="OrthoDB" id="3780330at2759"/>
<proteinExistence type="predicted"/>
<dbReference type="RefSeq" id="XP_066006920.1">
    <property type="nucleotide sequence ID" value="XM_066153627.1"/>
</dbReference>
<evidence type="ECO:0000313" key="5">
    <source>
        <dbReference type="Proteomes" id="UP000011096"/>
    </source>
</evidence>
<evidence type="ECO:0000313" key="3">
    <source>
        <dbReference type="EMBL" id="KAF4474241.1"/>
    </source>
</evidence>
<dbReference type="Proteomes" id="UP000011096">
    <property type="component" value="Unassembled WGS sequence"/>
</dbReference>
<dbReference type="EMBL" id="ANPB02000011">
    <property type="protein sequence ID" value="KAF4474351.1"/>
    <property type="molecule type" value="Genomic_DNA"/>
</dbReference>
<dbReference type="InParanoid" id="A0A7J6IE95"/>
<evidence type="ECO:0000256" key="2">
    <source>
        <dbReference type="SAM" id="SignalP"/>
    </source>
</evidence>
<evidence type="ECO:0000256" key="1">
    <source>
        <dbReference type="SAM" id="MobiDB-lite"/>
    </source>
</evidence>
<feature type="signal peptide" evidence="2">
    <location>
        <begin position="1"/>
        <end position="24"/>
    </location>
</feature>
<organism evidence="4 5">
    <name type="scientific">Colletotrichum fructicola (strain Nara gc5)</name>
    <name type="common">Anthracnose fungus</name>
    <name type="synonym">Colletotrichum gloeosporioides (strain Nara gc5)</name>
    <dbReference type="NCBI Taxonomy" id="1213859"/>
    <lineage>
        <taxon>Eukaryota</taxon>
        <taxon>Fungi</taxon>
        <taxon>Dikarya</taxon>
        <taxon>Ascomycota</taxon>
        <taxon>Pezizomycotina</taxon>
        <taxon>Sordariomycetes</taxon>
        <taxon>Hypocreomycetidae</taxon>
        <taxon>Glomerellales</taxon>
        <taxon>Glomerellaceae</taxon>
        <taxon>Colletotrichum</taxon>
        <taxon>Colletotrichum gloeosporioides species complex</taxon>
    </lineage>
</organism>
<keyword evidence="5" id="KW-1185">Reference proteome</keyword>
<dbReference type="EMBL" id="ANPB02000011">
    <property type="protein sequence ID" value="KAF4474241.1"/>
    <property type="molecule type" value="Genomic_DNA"/>
</dbReference>
<sequence length="288" mass="31490">MSHGWTASFSGLLVLFTIVTSVLAQDLGIKLDKGAYENAQRVIYSSKLTFTADTATLFTDDQLYGLASLAHTQMQSKFRADGIDQNLQPSMMAAMALGKDIYLSSSLKGGWFVYNKFADSRSKPEVRLALERCQAQLQASKKVPVNKEHQTRASCAEVFTVHQYNLDDEVSQEARRRPPATRIVAFGKAGISGSLGPQNACGGGESVNDKGLLTWGCKQFMANEGITVARKPARNANLGLPRPFPTFTKKQISIIPATRPRPAQGSRPTRVGQPSRPTRARQPPTRPH</sequence>
<gene>
    <name evidence="3" type="ORF">CGGC5_v016871</name>
    <name evidence="4" type="ORF">CGGC5_v017192</name>
</gene>
<evidence type="ECO:0000313" key="4">
    <source>
        <dbReference type="EMBL" id="KAF4474351.1"/>
    </source>
</evidence>
<accession>A0A7J6IE95</accession>
<keyword evidence="2" id="KW-0732">Signal</keyword>
<dbReference type="AlphaFoldDB" id="A0A7J6IE95"/>
<name>A0A7J6IE95_COLFN</name>
<comment type="caution">
    <text evidence="4">The sequence shown here is derived from an EMBL/GenBank/DDBJ whole genome shotgun (WGS) entry which is preliminary data.</text>
</comment>
<protein>
    <submittedName>
        <fullName evidence="4">Uncharacterized protein</fullName>
    </submittedName>
</protein>
<reference evidence="4 5" key="2">
    <citation type="submission" date="2020-04" db="EMBL/GenBank/DDBJ databases">
        <title>Genome sequencing and assembly of multiple isolates from the Colletotrichum gloeosporioides species complex.</title>
        <authorList>
            <person name="Gan P."/>
            <person name="Shirasu K."/>
        </authorList>
    </citation>
    <scope>NUCLEOTIDE SEQUENCE [LARGE SCALE GENOMIC DNA]</scope>
    <source>
        <strain evidence="4 5">Nara gc5</strain>
    </source>
</reference>